<dbReference type="EMBL" id="AVOT02044605">
    <property type="protein sequence ID" value="MBW0539966.1"/>
    <property type="molecule type" value="Genomic_DNA"/>
</dbReference>
<accession>A0A9Q3IE70</accession>
<evidence type="ECO:0000313" key="2">
    <source>
        <dbReference type="Proteomes" id="UP000765509"/>
    </source>
</evidence>
<sequence>MQYKYNFQENRKKNQSFPVSLVHHYTSSDKELFPLRNETPLEVPPLDQSEEKKVLKLFKERLRGKMKKNTWSGTKLHNIKMNGLLKLKYLIPKGFSEDSNMREDALINKVFELCALHT</sequence>
<keyword evidence="2" id="KW-1185">Reference proteome</keyword>
<dbReference type="OrthoDB" id="74300at2759"/>
<comment type="caution">
    <text evidence="1">The sequence shown here is derived from an EMBL/GenBank/DDBJ whole genome shotgun (WGS) entry which is preliminary data.</text>
</comment>
<protein>
    <submittedName>
        <fullName evidence="1">Uncharacterized protein</fullName>
    </submittedName>
</protein>
<name>A0A9Q3IE70_9BASI</name>
<gene>
    <name evidence="1" type="ORF">O181_079681</name>
</gene>
<organism evidence="1 2">
    <name type="scientific">Austropuccinia psidii MF-1</name>
    <dbReference type="NCBI Taxonomy" id="1389203"/>
    <lineage>
        <taxon>Eukaryota</taxon>
        <taxon>Fungi</taxon>
        <taxon>Dikarya</taxon>
        <taxon>Basidiomycota</taxon>
        <taxon>Pucciniomycotina</taxon>
        <taxon>Pucciniomycetes</taxon>
        <taxon>Pucciniales</taxon>
        <taxon>Sphaerophragmiaceae</taxon>
        <taxon>Austropuccinia</taxon>
    </lineage>
</organism>
<reference evidence="1" key="1">
    <citation type="submission" date="2021-03" db="EMBL/GenBank/DDBJ databases">
        <title>Draft genome sequence of rust myrtle Austropuccinia psidii MF-1, a brazilian biotype.</title>
        <authorList>
            <person name="Quecine M.C."/>
            <person name="Pachon D.M.R."/>
            <person name="Bonatelli M.L."/>
            <person name="Correr F.H."/>
            <person name="Franceschini L.M."/>
            <person name="Leite T.F."/>
            <person name="Margarido G.R.A."/>
            <person name="Almeida C.A."/>
            <person name="Ferrarezi J.A."/>
            <person name="Labate C.A."/>
        </authorList>
    </citation>
    <scope>NUCLEOTIDE SEQUENCE</scope>
    <source>
        <strain evidence="1">MF-1</strain>
    </source>
</reference>
<evidence type="ECO:0000313" key="1">
    <source>
        <dbReference type="EMBL" id="MBW0539966.1"/>
    </source>
</evidence>
<dbReference type="Proteomes" id="UP000765509">
    <property type="component" value="Unassembled WGS sequence"/>
</dbReference>
<proteinExistence type="predicted"/>
<dbReference type="AlphaFoldDB" id="A0A9Q3IE70"/>